<dbReference type="OrthoDB" id="1706066at2759"/>
<proteinExistence type="predicted"/>
<protein>
    <submittedName>
        <fullName evidence="1">Uncharacterized protein</fullName>
    </submittedName>
</protein>
<keyword evidence="2" id="KW-1185">Reference proteome</keyword>
<reference evidence="2" key="2">
    <citation type="submission" date="2015-01" db="EMBL/GenBank/DDBJ databases">
        <title>Evolutionary Origins and Diversification of the Mycorrhizal Mutualists.</title>
        <authorList>
            <consortium name="DOE Joint Genome Institute"/>
            <consortium name="Mycorrhizal Genomics Consortium"/>
            <person name="Kohler A."/>
            <person name="Kuo A."/>
            <person name="Nagy L.G."/>
            <person name="Floudas D."/>
            <person name="Copeland A."/>
            <person name="Barry K.W."/>
            <person name="Cichocki N."/>
            <person name="Veneault-Fourrey C."/>
            <person name="LaButti K."/>
            <person name="Lindquist E.A."/>
            <person name="Lipzen A."/>
            <person name="Lundell T."/>
            <person name="Morin E."/>
            <person name="Murat C."/>
            <person name="Riley R."/>
            <person name="Ohm R."/>
            <person name="Sun H."/>
            <person name="Tunlid A."/>
            <person name="Henrissat B."/>
            <person name="Grigoriev I.V."/>
            <person name="Hibbett D.S."/>
            <person name="Martin F."/>
        </authorList>
    </citation>
    <scope>NUCLEOTIDE SEQUENCE [LARGE SCALE GENOMIC DNA]</scope>
    <source>
        <strain evidence="2">441</strain>
    </source>
</reference>
<sequence>MPFLTYLYRPDQDMDAERLECRWLQHVIPAESGLLNHWISPLYRQVACFRRNQTWRWQFPSQPNGITPQLLREQLDKNNGVARGEHRYSWIKGRVHGNIKSALILHRGVAEAATRGQLVNNIAQRSPPS</sequence>
<accession>A0A0C9Z978</accession>
<dbReference type="Proteomes" id="UP000054018">
    <property type="component" value="Unassembled WGS sequence"/>
</dbReference>
<organism evidence="1 2">
    <name type="scientific">Pisolithus microcarpus 441</name>
    <dbReference type="NCBI Taxonomy" id="765257"/>
    <lineage>
        <taxon>Eukaryota</taxon>
        <taxon>Fungi</taxon>
        <taxon>Dikarya</taxon>
        <taxon>Basidiomycota</taxon>
        <taxon>Agaricomycotina</taxon>
        <taxon>Agaricomycetes</taxon>
        <taxon>Agaricomycetidae</taxon>
        <taxon>Boletales</taxon>
        <taxon>Sclerodermatineae</taxon>
        <taxon>Pisolithaceae</taxon>
        <taxon>Pisolithus</taxon>
    </lineage>
</organism>
<dbReference type="EMBL" id="KN833738">
    <property type="protein sequence ID" value="KIK22539.1"/>
    <property type="molecule type" value="Genomic_DNA"/>
</dbReference>
<gene>
    <name evidence="1" type="ORF">PISMIDRAFT_23652</name>
</gene>
<name>A0A0C9Z978_9AGAM</name>
<dbReference type="AlphaFoldDB" id="A0A0C9Z978"/>
<evidence type="ECO:0000313" key="2">
    <source>
        <dbReference type="Proteomes" id="UP000054018"/>
    </source>
</evidence>
<reference evidence="1 2" key="1">
    <citation type="submission" date="2014-04" db="EMBL/GenBank/DDBJ databases">
        <authorList>
            <consortium name="DOE Joint Genome Institute"/>
            <person name="Kuo A."/>
            <person name="Kohler A."/>
            <person name="Costa M.D."/>
            <person name="Nagy L.G."/>
            <person name="Floudas D."/>
            <person name="Copeland A."/>
            <person name="Barry K.W."/>
            <person name="Cichocki N."/>
            <person name="Veneault-Fourrey C."/>
            <person name="LaButti K."/>
            <person name="Lindquist E.A."/>
            <person name="Lipzen A."/>
            <person name="Lundell T."/>
            <person name="Morin E."/>
            <person name="Murat C."/>
            <person name="Sun H."/>
            <person name="Tunlid A."/>
            <person name="Henrissat B."/>
            <person name="Grigoriev I.V."/>
            <person name="Hibbett D.S."/>
            <person name="Martin F."/>
            <person name="Nordberg H.P."/>
            <person name="Cantor M.N."/>
            <person name="Hua S.X."/>
        </authorList>
    </citation>
    <scope>NUCLEOTIDE SEQUENCE [LARGE SCALE GENOMIC DNA]</scope>
    <source>
        <strain evidence="1 2">441</strain>
    </source>
</reference>
<dbReference type="HOGENOM" id="CLU_1949683_0_0_1"/>
<evidence type="ECO:0000313" key="1">
    <source>
        <dbReference type="EMBL" id="KIK22539.1"/>
    </source>
</evidence>